<dbReference type="SMART" id="SM00450">
    <property type="entry name" value="RHOD"/>
    <property type="match status" value="1"/>
</dbReference>
<dbReference type="Pfam" id="PF00581">
    <property type="entry name" value="Rhodanese"/>
    <property type="match status" value="1"/>
</dbReference>
<accession>A0ABR9V657</accession>
<keyword evidence="1" id="KW-0819">tRNA processing</keyword>
<keyword evidence="4" id="KW-1185">Reference proteome</keyword>
<feature type="domain" description="Rhodanese" evidence="2">
    <location>
        <begin position="122"/>
        <end position="216"/>
    </location>
</feature>
<evidence type="ECO:0000313" key="3">
    <source>
        <dbReference type="EMBL" id="MBE9223357.1"/>
    </source>
</evidence>
<dbReference type="PANTHER" id="PTHR43268">
    <property type="entry name" value="THIOSULFATE SULFURTRANSFERASE/RHODANESE-LIKE DOMAIN-CONTAINING PROTEIN 2"/>
    <property type="match status" value="1"/>
</dbReference>
<dbReference type="InterPro" id="IPR036873">
    <property type="entry name" value="Rhodanese-like_dom_sf"/>
</dbReference>
<dbReference type="Gene3D" id="3.30.70.100">
    <property type="match status" value="1"/>
</dbReference>
<dbReference type="NCBIfam" id="NF001136">
    <property type="entry name" value="PRK00142.1-4"/>
    <property type="match status" value="1"/>
</dbReference>
<comment type="similarity">
    <text evidence="1">Belongs to the TrhO family.</text>
</comment>
<comment type="function">
    <text evidence="1">Catalyzes oxygen-dependent 5-hydroxyuridine (ho5U) modification at position 34 in tRNAs.</text>
</comment>
<keyword evidence="1" id="KW-0560">Oxidoreductase</keyword>
<gene>
    <name evidence="1" type="primary">trhO</name>
    <name evidence="3" type="ORF">IQ215_11675</name>
</gene>
<dbReference type="EC" id="1.14.-.-" evidence="1"/>
<dbReference type="PROSITE" id="PS50206">
    <property type="entry name" value="RHODANESE_3"/>
    <property type="match status" value="1"/>
</dbReference>
<comment type="caution">
    <text evidence="3">The sequence shown here is derived from an EMBL/GenBank/DDBJ whole genome shotgun (WGS) entry which is preliminary data.</text>
</comment>
<comment type="catalytic activity">
    <reaction evidence="1">
        <text>uridine(34) in tRNA + AH2 + O2 = 5-hydroxyuridine(34) in tRNA + A + H2O</text>
        <dbReference type="Rhea" id="RHEA:64224"/>
        <dbReference type="Rhea" id="RHEA-COMP:11727"/>
        <dbReference type="Rhea" id="RHEA-COMP:13381"/>
        <dbReference type="ChEBI" id="CHEBI:13193"/>
        <dbReference type="ChEBI" id="CHEBI:15377"/>
        <dbReference type="ChEBI" id="CHEBI:15379"/>
        <dbReference type="ChEBI" id="CHEBI:17499"/>
        <dbReference type="ChEBI" id="CHEBI:65315"/>
        <dbReference type="ChEBI" id="CHEBI:136877"/>
    </reaction>
</comment>
<evidence type="ECO:0000256" key="1">
    <source>
        <dbReference type="HAMAP-Rule" id="MF_00469"/>
    </source>
</evidence>
<dbReference type="SUPFAM" id="SSF52821">
    <property type="entry name" value="Rhodanese/Cell cycle control phosphatase"/>
    <property type="match status" value="1"/>
</dbReference>
<dbReference type="InterPro" id="IPR040503">
    <property type="entry name" value="TRHO_N"/>
</dbReference>
<organism evidence="3 4">
    <name type="scientific">Cyanobacterium stanieri LEGE 03274</name>
    <dbReference type="NCBI Taxonomy" id="1828756"/>
    <lineage>
        <taxon>Bacteria</taxon>
        <taxon>Bacillati</taxon>
        <taxon>Cyanobacteriota</taxon>
        <taxon>Cyanophyceae</taxon>
        <taxon>Oscillatoriophycideae</taxon>
        <taxon>Chroococcales</taxon>
        <taxon>Geminocystaceae</taxon>
        <taxon>Cyanobacterium</taxon>
    </lineage>
</organism>
<evidence type="ECO:0000259" key="2">
    <source>
        <dbReference type="PROSITE" id="PS50206"/>
    </source>
</evidence>
<name>A0ABR9V657_9CHRO</name>
<dbReference type="Gene3D" id="3.40.250.10">
    <property type="entry name" value="Rhodanese-like domain"/>
    <property type="match status" value="1"/>
</dbReference>
<dbReference type="InterPro" id="IPR001763">
    <property type="entry name" value="Rhodanese-like_dom"/>
</dbReference>
<proteinExistence type="inferred from homology"/>
<reference evidence="3 4" key="1">
    <citation type="submission" date="2020-10" db="EMBL/GenBank/DDBJ databases">
        <authorList>
            <person name="Castelo-Branco R."/>
            <person name="Eusebio N."/>
            <person name="Adriana R."/>
            <person name="Vieira A."/>
            <person name="Brugerolle De Fraissinette N."/>
            <person name="Rezende De Castro R."/>
            <person name="Schneider M.P."/>
            <person name="Vasconcelos V."/>
            <person name="Leao P.N."/>
        </authorList>
    </citation>
    <scope>NUCLEOTIDE SEQUENCE [LARGE SCALE GENOMIC DNA]</scope>
    <source>
        <strain evidence="3 4">LEGE 03274</strain>
    </source>
</reference>
<protein>
    <recommendedName>
        <fullName evidence="1">tRNA uridine(34) hydroxylase</fullName>
        <ecNumber evidence="1">1.14.-.-</ecNumber>
    </recommendedName>
    <alternativeName>
        <fullName evidence="1">tRNA hydroxylation protein O</fullName>
    </alternativeName>
</protein>
<dbReference type="RefSeq" id="WP_193801596.1">
    <property type="nucleotide sequence ID" value="NZ_JADEWC010000029.1"/>
</dbReference>
<dbReference type="EMBL" id="JADEWC010000029">
    <property type="protein sequence ID" value="MBE9223357.1"/>
    <property type="molecule type" value="Genomic_DNA"/>
</dbReference>
<dbReference type="CDD" id="cd01518">
    <property type="entry name" value="RHOD_YceA"/>
    <property type="match status" value="1"/>
</dbReference>
<dbReference type="PANTHER" id="PTHR43268:SF3">
    <property type="entry name" value="RHODANESE-LIKE DOMAIN-CONTAINING PROTEIN 7-RELATED"/>
    <property type="match status" value="1"/>
</dbReference>
<dbReference type="HAMAP" id="MF_00469">
    <property type="entry name" value="TrhO"/>
    <property type="match status" value="1"/>
</dbReference>
<dbReference type="InterPro" id="IPR020936">
    <property type="entry name" value="TrhO"/>
</dbReference>
<evidence type="ECO:0000313" key="4">
    <source>
        <dbReference type="Proteomes" id="UP000654604"/>
    </source>
</evidence>
<sequence>MKFTFASFYHFTPLKDLEILQEKLLNLCNGFGIKGTILIASEGINSNIVGVTEAIDKVVEEVEKLIGYQGFDVKYSPMDYVPFERMKVKIKKEIITFGIPEANPNEQVGTYLSPREWNELISQSDVKLVDTRNDYEVEIGTFKRADNPHINSFREFNGYIEEHLSENKEQKVALFCTGGIRCEKVTALMLKKGFKEVYHLKGGILKYLEEVPEEESLWEGECFVFDDRVAVKHGLQEGSYQLSECGNPIKKESLTVDNG</sequence>
<dbReference type="Proteomes" id="UP000654604">
    <property type="component" value="Unassembled WGS sequence"/>
</dbReference>
<dbReference type="Pfam" id="PF17773">
    <property type="entry name" value="UPF0176_N"/>
    <property type="match status" value="1"/>
</dbReference>